<dbReference type="STRING" id="1072685.IX83_00150"/>
<dbReference type="CDD" id="cd07786">
    <property type="entry name" value="FGGY_EcGK_like"/>
    <property type="match status" value="1"/>
</dbReference>
<keyword evidence="4 11" id="KW-0808">Transferase</keyword>
<proteinExistence type="inferred from homology"/>
<evidence type="ECO:0000259" key="13">
    <source>
        <dbReference type="Pfam" id="PF02782"/>
    </source>
</evidence>
<evidence type="ECO:0000256" key="2">
    <source>
        <dbReference type="ARBA" id="ARBA00009156"/>
    </source>
</evidence>
<dbReference type="InterPro" id="IPR000577">
    <property type="entry name" value="Carb_kinase_FGGY"/>
</dbReference>
<keyword evidence="15" id="KW-1185">Reference proteome</keyword>
<evidence type="ECO:0000256" key="11">
    <source>
        <dbReference type="RuleBase" id="RU003733"/>
    </source>
</evidence>
<dbReference type="KEGG" id="bpsi:IX83_00150"/>
<dbReference type="Proteomes" id="UP000028945">
    <property type="component" value="Chromosome"/>
</dbReference>
<feature type="domain" description="Carbohydrate kinase FGGY N-terminal" evidence="12">
    <location>
        <begin position="2"/>
        <end position="248"/>
    </location>
</feature>
<evidence type="ECO:0000256" key="3">
    <source>
        <dbReference type="ARBA" id="ARBA00012099"/>
    </source>
</evidence>
<keyword evidence="5" id="KW-0547">Nucleotide-binding</keyword>
<dbReference type="PIRSF" id="PIRSF000538">
    <property type="entry name" value="GlpK"/>
    <property type="match status" value="1"/>
</dbReference>
<sequence length="495" mass="54530">MYIMSLDQGTTSSRTLIFGSKGLLISIAQEEVGIQAPRNGYVEQNAHHLWLSQFDTMKKALEKANIPAYQISGIGITNQRETTILWRKDTGQAIGPALVWQDRRTHEWCRSLVEQGHLETIQSITGLKSDPYFSASKIRWMLDHYPDAKNLAASGKLAFGTVDSWLIWQLTKGQRHITDVTNASRTMLMDIETEQWSDTLLDLFDIPKSILPEIVPSAGELAYTHKDLFGVEIPIYAVLGDQQSALLGHGCEEPGTAKNTYGTGCFLLMNTGQKLQRSTHQLLSTITWKKDVNEASNYALEGSIFMAGAIVQWLRDGLGLFKASHEVEALAMEVSDSNGVVLVPAFTGLGAPYWDAQAQAAILGMTRGTHRAHIARAALEAIAYQVADVLNAMQKDTNVALTELCVDGGASKNDLLMQFQADILGVPVLRPVMSEMTAWGVAKLAGEVSGLFQSKEVKWTLDRAFEPSLSEDERCTKLALWHQAVNKVLSRNPSL</sequence>
<comment type="pathway">
    <text evidence="1">Polyol metabolism; glycerol degradation via glycerol kinase pathway; sn-glycerol 3-phosphate from glycerol: step 1/1.</text>
</comment>
<dbReference type="FunFam" id="3.30.420.40:FF:000008">
    <property type="entry name" value="Glycerol kinase"/>
    <property type="match status" value="1"/>
</dbReference>
<comment type="catalytic activity">
    <reaction evidence="10">
        <text>glycerol + ATP = sn-glycerol 3-phosphate + ADP + H(+)</text>
        <dbReference type="Rhea" id="RHEA:21644"/>
        <dbReference type="ChEBI" id="CHEBI:15378"/>
        <dbReference type="ChEBI" id="CHEBI:17754"/>
        <dbReference type="ChEBI" id="CHEBI:30616"/>
        <dbReference type="ChEBI" id="CHEBI:57597"/>
        <dbReference type="ChEBI" id="CHEBI:456216"/>
        <dbReference type="EC" id="2.7.1.30"/>
    </reaction>
</comment>
<dbReference type="PANTHER" id="PTHR10196">
    <property type="entry name" value="SUGAR KINASE"/>
    <property type="match status" value="1"/>
</dbReference>
<dbReference type="FunFam" id="3.30.420.40:FF:000007">
    <property type="entry name" value="Glycerol kinase"/>
    <property type="match status" value="1"/>
</dbReference>
<keyword evidence="7" id="KW-0319">Glycerol metabolism</keyword>
<accession>A0A077DEV4</accession>
<dbReference type="RefSeq" id="WP_038497752.1">
    <property type="nucleotide sequence ID" value="NZ_CP009238.1"/>
</dbReference>
<dbReference type="GO" id="GO:0006072">
    <property type="term" value="P:glycerol-3-phosphate metabolic process"/>
    <property type="evidence" value="ECO:0007669"/>
    <property type="project" value="InterPro"/>
</dbReference>
<dbReference type="GO" id="GO:0005829">
    <property type="term" value="C:cytosol"/>
    <property type="evidence" value="ECO:0007669"/>
    <property type="project" value="TreeGrafter"/>
</dbReference>
<dbReference type="EMBL" id="CP009238">
    <property type="protein sequence ID" value="AIL31947.1"/>
    <property type="molecule type" value="Genomic_DNA"/>
</dbReference>
<keyword evidence="8" id="KW-0067">ATP-binding</keyword>
<evidence type="ECO:0000256" key="7">
    <source>
        <dbReference type="ARBA" id="ARBA00022798"/>
    </source>
</evidence>
<evidence type="ECO:0000256" key="1">
    <source>
        <dbReference type="ARBA" id="ARBA00005190"/>
    </source>
</evidence>
<dbReference type="Gene3D" id="3.30.420.40">
    <property type="match status" value="2"/>
</dbReference>
<dbReference type="eggNOG" id="COG0554">
    <property type="taxonomic scope" value="Bacteria"/>
</dbReference>
<dbReference type="EC" id="2.7.1.30" evidence="3"/>
<dbReference type="GO" id="GO:0005524">
    <property type="term" value="F:ATP binding"/>
    <property type="evidence" value="ECO:0007669"/>
    <property type="project" value="UniProtKB-KW"/>
</dbReference>
<feature type="domain" description="Carbohydrate kinase FGGY C-terminal" evidence="13">
    <location>
        <begin position="258"/>
        <end position="446"/>
    </location>
</feature>
<dbReference type="PANTHER" id="PTHR10196:SF69">
    <property type="entry name" value="GLYCEROL KINASE"/>
    <property type="match status" value="1"/>
</dbReference>
<dbReference type="AlphaFoldDB" id="A0A077DEV4"/>
<dbReference type="Pfam" id="PF02782">
    <property type="entry name" value="FGGY_C"/>
    <property type="match status" value="1"/>
</dbReference>
<evidence type="ECO:0000259" key="12">
    <source>
        <dbReference type="Pfam" id="PF00370"/>
    </source>
</evidence>
<organism evidence="14 15">
    <name type="scientific">Basilea psittacipulmonis DSM 24701</name>
    <dbReference type="NCBI Taxonomy" id="1072685"/>
    <lineage>
        <taxon>Bacteria</taxon>
        <taxon>Pseudomonadati</taxon>
        <taxon>Pseudomonadota</taxon>
        <taxon>Betaproteobacteria</taxon>
        <taxon>Burkholderiales</taxon>
        <taxon>Alcaligenaceae</taxon>
        <taxon>Basilea</taxon>
    </lineage>
</organism>
<evidence type="ECO:0000256" key="6">
    <source>
        <dbReference type="ARBA" id="ARBA00022777"/>
    </source>
</evidence>
<evidence type="ECO:0000256" key="9">
    <source>
        <dbReference type="ARBA" id="ARBA00043149"/>
    </source>
</evidence>
<dbReference type="PROSITE" id="PS00445">
    <property type="entry name" value="FGGY_KINASES_2"/>
    <property type="match status" value="1"/>
</dbReference>
<dbReference type="GO" id="GO:0019563">
    <property type="term" value="P:glycerol catabolic process"/>
    <property type="evidence" value="ECO:0007669"/>
    <property type="project" value="TreeGrafter"/>
</dbReference>
<evidence type="ECO:0000256" key="10">
    <source>
        <dbReference type="ARBA" id="ARBA00052101"/>
    </source>
</evidence>
<protein>
    <recommendedName>
        <fullName evidence="3">glycerol kinase</fullName>
        <ecNumber evidence="3">2.7.1.30</ecNumber>
    </recommendedName>
    <alternativeName>
        <fullName evidence="9">ATP:glycerol 3-phosphotransferase</fullName>
    </alternativeName>
</protein>
<evidence type="ECO:0000256" key="4">
    <source>
        <dbReference type="ARBA" id="ARBA00022679"/>
    </source>
</evidence>
<dbReference type="InterPro" id="IPR018485">
    <property type="entry name" value="FGGY_C"/>
</dbReference>
<dbReference type="NCBIfam" id="TIGR01311">
    <property type="entry name" value="glycerol_kin"/>
    <property type="match status" value="1"/>
</dbReference>
<dbReference type="PROSITE" id="PS00933">
    <property type="entry name" value="FGGY_KINASES_1"/>
    <property type="match status" value="1"/>
</dbReference>
<dbReference type="InterPro" id="IPR018484">
    <property type="entry name" value="FGGY_N"/>
</dbReference>
<evidence type="ECO:0000313" key="15">
    <source>
        <dbReference type="Proteomes" id="UP000028945"/>
    </source>
</evidence>
<evidence type="ECO:0000256" key="5">
    <source>
        <dbReference type="ARBA" id="ARBA00022741"/>
    </source>
</evidence>
<dbReference type="GO" id="GO:0004370">
    <property type="term" value="F:glycerol kinase activity"/>
    <property type="evidence" value="ECO:0007669"/>
    <property type="project" value="UniProtKB-EC"/>
</dbReference>
<dbReference type="HOGENOM" id="CLU_009281_2_3_4"/>
<comment type="similarity">
    <text evidence="2 11">Belongs to the FGGY kinase family.</text>
</comment>
<dbReference type="InterPro" id="IPR043129">
    <property type="entry name" value="ATPase_NBD"/>
</dbReference>
<keyword evidence="6 11" id="KW-0418">Kinase</keyword>
<dbReference type="InterPro" id="IPR005999">
    <property type="entry name" value="Glycerol_kin"/>
</dbReference>
<evidence type="ECO:0000313" key="14">
    <source>
        <dbReference type="EMBL" id="AIL31947.1"/>
    </source>
</evidence>
<dbReference type="SUPFAM" id="SSF53067">
    <property type="entry name" value="Actin-like ATPase domain"/>
    <property type="match status" value="2"/>
</dbReference>
<gene>
    <name evidence="14" type="primary">glpK</name>
    <name evidence="14" type="ORF">IX83_00150</name>
</gene>
<dbReference type="NCBIfam" id="NF000756">
    <property type="entry name" value="PRK00047.1"/>
    <property type="match status" value="1"/>
</dbReference>
<evidence type="ECO:0000256" key="8">
    <source>
        <dbReference type="ARBA" id="ARBA00022840"/>
    </source>
</evidence>
<name>A0A077DEV4_9BURK</name>
<dbReference type="Pfam" id="PF00370">
    <property type="entry name" value="FGGY_N"/>
    <property type="match status" value="1"/>
</dbReference>
<reference evidence="14 15" key="1">
    <citation type="journal article" date="2014" name="BMC Genomics">
        <title>A genomic perspective on a new bacterial genus and species from the Alcaligenaceae family, Basilea psittacipulmonis.</title>
        <authorList>
            <person name="Whiteson K.L."/>
            <person name="Hernandez D."/>
            <person name="Lazarevic V."/>
            <person name="Gaia N."/>
            <person name="Farinelli L."/>
            <person name="Francois P."/>
            <person name="Pilo P."/>
            <person name="Frey J."/>
            <person name="Schrenzel J."/>
        </authorList>
    </citation>
    <scope>NUCLEOTIDE SEQUENCE [LARGE SCALE GENOMIC DNA]</scope>
    <source>
        <strain evidence="14 15">DSM 24701</strain>
    </source>
</reference>
<dbReference type="InterPro" id="IPR018483">
    <property type="entry name" value="Carb_kinase_FGGY_CS"/>
</dbReference>